<proteinExistence type="predicted"/>
<accession>B9LAD9</accession>
<dbReference type="EMBL" id="CP001279">
    <property type="protein sequence ID" value="ACM92626.1"/>
    <property type="molecule type" value="Genomic_DNA"/>
</dbReference>
<dbReference type="HOGENOM" id="CLU_3346288_0_0_7"/>
<evidence type="ECO:0000313" key="1">
    <source>
        <dbReference type="EMBL" id="ACM92626.1"/>
    </source>
</evidence>
<dbReference type="Proteomes" id="UP000000448">
    <property type="component" value="Chromosome"/>
</dbReference>
<dbReference type="AlphaFoldDB" id="B9LAD9"/>
<gene>
    <name evidence="1" type="ordered locus">NAMH_1203</name>
</gene>
<name>B9LAD9_NAUPA</name>
<keyword evidence="2" id="KW-1185">Reference proteome</keyword>
<dbReference type="KEGG" id="nam:NAMH_1203"/>
<evidence type="ECO:0000313" key="2">
    <source>
        <dbReference type="Proteomes" id="UP000000448"/>
    </source>
</evidence>
<reference evidence="1 2" key="1">
    <citation type="journal article" date="2009" name="PLoS Genet.">
        <title>Adaptations to submarine hydrothermal environments exemplified by the genome of Nautilia profundicola.</title>
        <authorList>
            <person name="Campbell B.J."/>
            <person name="Smith J.L."/>
            <person name="Hanson T.E."/>
            <person name="Klotz M.G."/>
            <person name="Stein L.Y."/>
            <person name="Lee C.K."/>
            <person name="Wu D."/>
            <person name="Robinson J.M."/>
            <person name="Khouri H.M."/>
            <person name="Eisen J.A."/>
            <person name="Cary S.C."/>
        </authorList>
    </citation>
    <scope>NUCLEOTIDE SEQUENCE [LARGE SCALE GENOMIC DNA]</scope>
    <source>
        <strain evidence="2">ATCC BAA-1463 / DSM 18972 / AmH</strain>
    </source>
</reference>
<sequence>MFLTTHCKNNENKKNKQYINRPQVSILKLLYKANTND</sequence>
<dbReference type="STRING" id="598659.NAMH_1203"/>
<protein>
    <submittedName>
        <fullName evidence="1">Uncharacterized protein</fullName>
    </submittedName>
</protein>
<organism evidence="1 2">
    <name type="scientific">Nautilia profundicola (strain ATCC BAA-1463 / DSM 18972 / AmH)</name>
    <dbReference type="NCBI Taxonomy" id="598659"/>
    <lineage>
        <taxon>Bacteria</taxon>
        <taxon>Pseudomonadati</taxon>
        <taxon>Campylobacterota</taxon>
        <taxon>Epsilonproteobacteria</taxon>
        <taxon>Nautiliales</taxon>
        <taxon>Nautiliaceae</taxon>
        <taxon>Nautilia</taxon>
    </lineage>
</organism>